<dbReference type="GO" id="GO:0032267">
    <property type="term" value="F:tRNA(Ile)-lysidine synthase activity"/>
    <property type="evidence" value="ECO:0007669"/>
    <property type="project" value="UniProtKB-EC"/>
</dbReference>
<dbReference type="Pfam" id="PF01171">
    <property type="entry name" value="ATP_bind_3"/>
    <property type="match status" value="1"/>
</dbReference>
<dbReference type="InterPro" id="IPR015262">
    <property type="entry name" value="tRNA_Ile_lys_synt_subst-bd"/>
</dbReference>
<dbReference type="Pfam" id="PF09179">
    <property type="entry name" value="TilS"/>
    <property type="match status" value="1"/>
</dbReference>
<dbReference type="GO" id="GO:0008033">
    <property type="term" value="P:tRNA processing"/>
    <property type="evidence" value="ECO:0007669"/>
    <property type="project" value="UniProtKB-KW"/>
</dbReference>
<gene>
    <name evidence="10" type="ORF">Cenrod_0631</name>
</gene>
<dbReference type="EC" id="6.3.4.19" evidence="1"/>
<dbReference type="PATRIC" id="fig|946483.4.peg.630"/>
<dbReference type="GO" id="GO:0005524">
    <property type="term" value="F:ATP binding"/>
    <property type="evidence" value="ECO:0007669"/>
    <property type="project" value="UniProtKB-KW"/>
</dbReference>
<evidence type="ECO:0000256" key="5">
    <source>
        <dbReference type="ARBA" id="ARBA00022741"/>
    </source>
</evidence>
<dbReference type="InterPro" id="IPR012094">
    <property type="entry name" value="tRNA_Ile_lys_synt"/>
</dbReference>
<protein>
    <recommendedName>
        <fullName evidence="1">tRNA(Ile)-lysidine synthetase</fullName>
        <ecNumber evidence="1">6.3.4.19</ecNumber>
    </recommendedName>
</protein>
<dbReference type="KEGG" id="cbx:Cenrod_0631"/>
<dbReference type="Gene3D" id="3.40.50.620">
    <property type="entry name" value="HUPs"/>
    <property type="match status" value="1"/>
</dbReference>
<keyword evidence="11" id="KW-1185">Reference proteome</keyword>
<dbReference type="InterPro" id="IPR011063">
    <property type="entry name" value="TilS/TtcA_N"/>
</dbReference>
<dbReference type="EMBL" id="CP004885">
    <property type="protein sequence ID" value="AGX86739.1"/>
    <property type="molecule type" value="Genomic_DNA"/>
</dbReference>
<proteinExistence type="predicted"/>
<feature type="domain" description="tRNA(Ile)-lysidine synthase substrate-binding" evidence="9">
    <location>
        <begin position="144"/>
        <end position="209"/>
    </location>
</feature>
<reference evidence="10 11" key="1">
    <citation type="journal article" date="2013" name="Genome Biol.">
        <title>Genomic analysis reveals key aspects of prokaryotic symbiosis in the phototrophic consortium "Chlorochromatium aggregatum".</title>
        <authorList>
            <person name="Liu Z."/>
            <person name="Muller J."/>
            <person name="Li T."/>
            <person name="Alvey R.M."/>
            <person name="Vogl K."/>
            <person name="Frigaard N.U."/>
            <person name="Rockwell N.C."/>
            <person name="Boyd E.S."/>
            <person name="Tomsho L.P."/>
            <person name="Schuster S.C."/>
            <person name="Henke P."/>
            <person name="Rohde M."/>
            <person name="Overmann J."/>
            <person name="Bryant D.A."/>
        </authorList>
    </citation>
    <scope>NUCLEOTIDE SEQUENCE [LARGE SCALE GENOMIC DNA]</scope>
    <source>
        <strain evidence="10">CR</strain>
    </source>
</reference>
<dbReference type="PANTHER" id="PTHR43033">
    <property type="entry name" value="TRNA(ILE)-LYSIDINE SYNTHASE-RELATED"/>
    <property type="match status" value="1"/>
</dbReference>
<dbReference type="STRING" id="946483.Cenrod_0631"/>
<accession>U5N963</accession>
<evidence type="ECO:0000313" key="11">
    <source>
        <dbReference type="Proteomes" id="UP000017184"/>
    </source>
</evidence>
<sequence length="219" mass="24385">MVEQIRQQGGVVASIALAQHANDQIETLLLALARGAGLRGLSAMPRTWVRDGIAYHRPWLDVSRQDIRRWLAGQGVTFVEDPSNDDPSFLRNRIRQQVLPALTQCMPQCLHTFARSSAHCAQAQQLLDDLAAMDLEQVGVPPRITALQTLATHRQANVLRHWLATCHGVIPSAAQLDELLRQIAHCRTRGHAVHLKVATGHCQRQGDALHWYNIPTPTH</sequence>
<dbReference type="GO" id="GO:0005737">
    <property type="term" value="C:cytoplasm"/>
    <property type="evidence" value="ECO:0007669"/>
    <property type="project" value="InterPro"/>
</dbReference>
<comment type="catalytic activity">
    <reaction evidence="7">
        <text>cytidine(34) in tRNA(Ile2) + L-lysine + ATP = lysidine(34) in tRNA(Ile2) + AMP + diphosphate + H(+)</text>
        <dbReference type="Rhea" id="RHEA:43744"/>
        <dbReference type="Rhea" id="RHEA-COMP:10625"/>
        <dbReference type="Rhea" id="RHEA-COMP:10670"/>
        <dbReference type="ChEBI" id="CHEBI:15378"/>
        <dbReference type="ChEBI" id="CHEBI:30616"/>
        <dbReference type="ChEBI" id="CHEBI:32551"/>
        <dbReference type="ChEBI" id="CHEBI:33019"/>
        <dbReference type="ChEBI" id="CHEBI:82748"/>
        <dbReference type="ChEBI" id="CHEBI:83665"/>
        <dbReference type="ChEBI" id="CHEBI:456215"/>
        <dbReference type="EC" id="6.3.4.19"/>
    </reaction>
</comment>
<evidence type="ECO:0000259" key="8">
    <source>
        <dbReference type="Pfam" id="PF01171"/>
    </source>
</evidence>
<organism evidence="10 11">
    <name type="scientific">Candidatus Symbiobacter mobilis CR</name>
    <dbReference type="NCBI Taxonomy" id="946483"/>
    <lineage>
        <taxon>Bacteria</taxon>
        <taxon>Pseudomonadati</taxon>
        <taxon>Pseudomonadota</taxon>
        <taxon>Betaproteobacteria</taxon>
        <taxon>Burkholderiales</taxon>
        <taxon>Comamonadaceae</taxon>
    </lineage>
</organism>
<name>U5N963_9BURK</name>
<keyword evidence="5" id="KW-0547">Nucleotide-binding</keyword>
<evidence type="ECO:0000256" key="7">
    <source>
        <dbReference type="ARBA" id="ARBA00048539"/>
    </source>
</evidence>
<dbReference type="Gene3D" id="1.20.59.20">
    <property type="match status" value="1"/>
</dbReference>
<evidence type="ECO:0000256" key="1">
    <source>
        <dbReference type="ARBA" id="ARBA00013267"/>
    </source>
</evidence>
<dbReference type="Proteomes" id="UP000017184">
    <property type="component" value="Chromosome"/>
</dbReference>
<keyword evidence="4" id="KW-0819">tRNA processing</keyword>
<evidence type="ECO:0000313" key="10">
    <source>
        <dbReference type="EMBL" id="AGX86739.1"/>
    </source>
</evidence>
<evidence type="ECO:0000259" key="9">
    <source>
        <dbReference type="Pfam" id="PF09179"/>
    </source>
</evidence>
<keyword evidence="3" id="KW-0436">Ligase</keyword>
<keyword evidence="2" id="KW-0963">Cytoplasm</keyword>
<dbReference type="PANTHER" id="PTHR43033:SF1">
    <property type="entry name" value="TRNA(ILE)-LYSIDINE SYNTHASE-RELATED"/>
    <property type="match status" value="1"/>
</dbReference>
<dbReference type="SUPFAM" id="SSF52402">
    <property type="entry name" value="Adenine nucleotide alpha hydrolases-like"/>
    <property type="match status" value="1"/>
</dbReference>
<evidence type="ECO:0000256" key="4">
    <source>
        <dbReference type="ARBA" id="ARBA00022694"/>
    </source>
</evidence>
<dbReference type="InterPro" id="IPR014729">
    <property type="entry name" value="Rossmann-like_a/b/a_fold"/>
</dbReference>
<dbReference type="HOGENOM" id="CLU_1259542_0_0_4"/>
<dbReference type="SUPFAM" id="SSF82829">
    <property type="entry name" value="MesJ substrate recognition domain-like"/>
    <property type="match status" value="1"/>
</dbReference>
<dbReference type="CDD" id="cd01992">
    <property type="entry name" value="TilS_N"/>
    <property type="match status" value="1"/>
</dbReference>
<keyword evidence="6" id="KW-0067">ATP-binding</keyword>
<evidence type="ECO:0000256" key="3">
    <source>
        <dbReference type="ARBA" id="ARBA00022598"/>
    </source>
</evidence>
<dbReference type="InterPro" id="IPR012795">
    <property type="entry name" value="tRNA_Ile_lys_synt_N"/>
</dbReference>
<evidence type="ECO:0000256" key="2">
    <source>
        <dbReference type="ARBA" id="ARBA00022490"/>
    </source>
</evidence>
<feature type="domain" description="tRNA(Ile)-lysidine/2-thiocytidine synthase N-terminal" evidence="8">
    <location>
        <begin position="12"/>
        <end position="97"/>
    </location>
</feature>
<dbReference type="AlphaFoldDB" id="U5N963"/>
<evidence type="ECO:0000256" key="6">
    <source>
        <dbReference type="ARBA" id="ARBA00022840"/>
    </source>
</evidence>
<dbReference type="eggNOG" id="COG0037">
    <property type="taxonomic scope" value="Bacteria"/>
</dbReference>